<proteinExistence type="inferred from homology"/>
<dbReference type="InterPro" id="IPR036237">
    <property type="entry name" value="Xyl_isomerase-like_sf"/>
</dbReference>
<comment type="subcellular location">
    <subcellularLocation>
        <location evidence="9 11">Cytoplasm</location>
    </subcellularLocation>
</comment>
<feature type="active site" evidence="9">
    <location>
        <position position="100"/>
    </location>
</feature>
<keyword evidence="13" id="KW-1185">Reference proteome</keyword>
<evidence type="ECO:0000256" key="7">
    <source>
        <dbReference type="ARBA" id="ARBA00023277"/>
    </source>
</evidence>
<dbReference type="Gene3D" id="3.20.20.150">
    <property type="entry name" value="Divalent-metal-dependent TIM barrel enzymes"/>
    <property type="match status" value="1"/>
</dbReference>
<evidence type="ECO:0000256" key="4">
    <source>
        <dbReference type="ARBA" id="ARBA00022629"/>
    </source>
</evidence>
<keyword evidence="7 9" id="KW-0119">Carbohydrate metabolism</keyword>
<protein>
    <recommendedName>
        <fullName evidence="3 9">Xylose isomerase</fullName>
        <ecNumber evidence="3 9">5.3.1.5</ecNumber>
    </recommendedName>
</protein>
<dbReference type="RefSeq" id="WP_145891499.1">
    <property type="nucleotide sequence ID" value="NZ_VOBQ01000004.1"/>
</dbReference>
<dbReference type="GO" id="GO:0009045">
    <property type="term" value="F:xylose isomerase activity"/>
    <property type="evidence" value="ECO:0007669"/>
    <property type="project" value="UniProtKB-UniRule"/>
</dbReference>
<organism evidence="12 13">
    <name type="scientific">Caenimonas sedimenti</name>
    <dbReference type="NCBI Taxonomy" id="2596921"/>
    <lineage>
        <taxon>Bacteria</taxon>
        <taxon>Pseudomonadati</taxon>
        <taxon>Pseudomonadota</taxon>
        <taxon>Betaproteobacteria</taxon>
        <taxon>Burkholderiales</taxon>
        <taxon>Comamonadaceae</taxon>
        <taxon>Caenimonas</taxon>
    </lineage>
</organism>
<dbReference type="InterPro" id="IPR001998">
    <property type="entry name" value="Xylose_isomerase"/>
</dbReference>
<evidence type="ECO:0000256" key="6">
    <source>
        <dbReference type="ARBA" id="ARBA00023235"/>
    </source>
</evidence>
<dbReference type="EC" id="5.3.1.5" evidence="3 9"/>
<feature type="binding site" evidence="9">
    <location>
        <position position="267"/>
    </location>
    <ligand>
        <name>Mg(2+)</name>
        <dbReference type="ChEBI" id="CHEBI:18420"/>
        <label>1</label>
    </ligand>
</feature>
<keyword evidence="9" id="KW-0963">Cytoplasm</keyword>
<reference evidence="12 13" key="1">
    <citation type="submission" date="2019-07" db="EMBL/GenBank/DDBJ databases">
        <title>Caenimonas sedimenti sp. nov., isolated from activated sludge.</title>
        <authorList>
            <person name="Xu J."/>
        </authorList>
    </citation>
    <scope>NUCLEOTIDE SEQUENCE [LARGE SCALE GENOMIC DNA]</scope>
    <source>
        <strain evidence="12 13">HX-9-20</strain>
    </source>
</reference>
<feature type="binding site" evidence="9">
    <location>
        <position position="306"/>
    </location>
    <ligand>
        <name>Mg(2+)</name>
        <dbReference type="ChEBI" id="CHEBI:18420"/>
        <label>2</label>
    </ligand>
</feature>
<comment type="cofactor">
    <cofactor evidence="9">
        <name>Mg(2+)</name>
        <dbReference type="ChEBI" id="CHEBI:18420"/>
    </cofactor>
    <text evidence="9">Binds 2 magnesium ions per subunit.</text>
</comment>
<dbReference type="AlphaFoldDB" id="A0A562ZUM3"/>
<evidence type="ECO:0000256" key="1">
    <source>
        <dbReference type="ARBA" id="ARBA00005765"/>
    </source>
</evidence>
<evidence type="ECO:0000313" key="13">
    <source>
        <dbReference type="Proteomes" id="UP000318199"/>
    </source>
</evidence>
<comment type="caution">
    <text evidence="12">The sequence shown here is derived from an EMBL/GenBank/DDBJ whole genome shotgun (WGS) entry which is preliminary data.</text>
</comment>
<dbReference type="PROSITE" id="PS51415">
    <property type="entry name" value="XYLOSE_ISOMERASE"/>
    <property type="match status" value="1"/>
</dbReference>
<feature type="binding site" evidence="9">
    <location>
        <position position="338"/>
    </location>
    <ligand>
        <name>Mg(2+)</name>
        <dbReference type="ChEBI" id="CHEBI:18420"/>
        <label>1</label>
    </ligand>
</feature>
<dbReference type="FunFam" id="3.20.20.150:FF:000002">
    <property type="entry name" value="Xylose isomerase"/>
    <property type="match status" value="1"/>
</dbReference>
<keyword evidence="5 9" id="KW-0479">Metal-binding</keyword>
<keyword evidence="9" id="KW-0460">Magnesium</keyword>
<dbReference type="Proteomes" id="UP000318199">
    <property type="component" value="Unassembled WGS sequence"/>
</dbReference>
<name>A0A562ZUM3_9BURK</name>
<dbReference type="GO" id="GO:0005737">
    <property type="term" value="C:cytoplasm"/>
    <property type="evidence" value="ECO:0007669"/>
    <property type="project" value="UniProtKB-SubCell"/>
</dbReference>
<keyword evidence="4 9" id="KW-0859">Xylose metabolism</keyword>
<comment type="similarity">
    <text evidence="1 9 10">Belongs to the xylose isomerase family.</text>
</comment>
<evidence type="ECO:0000313" key="12">
    <source>
        <dbReference type="EMBL" id="TWO72015.1"/>
    </source>
</evidence>
<dbReference type="PANTHER" id="PTHR48408:SF1">
    <property type="entry name" value="XYLOSE ISOMERASE"/>
    <property type="match status" value="1"/>
</dbReference>
<keyword evidence="6 9" id="KW-0413">Isomerase</keyword>
<evidence type="ECO:0000256" key="10">
    <source>
        <dbReference type="RuleBase" id="RU000609"/>
    </source>
</evidence>
<evidence type="ECO:0000256" key="9">
    <source>
        <dbReference type="HAMAP-Rule" id="MF_00455"/>
    </source>
</evidence>
<evidence type="ECO:0000256" key="11">
    <source>
        <dbReference type="RuleBase" id="RU000610"/>
    </source>
</evidence>
<evidence type="ECO:0000256" key="3">
    <source>
        <dbReference type="ARBA" id="ARBA00011958"/>
    </source>
</evidence>
<evidence type="ECO:0000256" key="5">
    <source>
        <dbReference type="ARBA" id="ARBA00022723"/>
    </source>
</evidence>
<dbReference type="GO" id="GO:0000287">
    <property type="term" value="F:magnesium ion binding"/>
    <property type="evidence" value="ECO:0007669"/>
    <property type="project" value="UniProtKB-UniRule"/>
</dbReference>
<dbReference type="NCBIfam" id="NF003998">
    <property type="entry name" value="PRK05474.1"/>
    <property type="match status" value="1"/>
</dbReference>
<sequence>MSFLESIAPVRYEGPQATAPLAYRHYDAGALVLGKTMAEHLRLAVCYWHTFVWPGSDVFGQGTFGRPWHAGGDELTLARRKADAAFGLIARLGVPFYTFHDTDVAPEGANLAEYRSNLSAMVDVLAQKQKETGISLLWGTANLFGHPRYAAGAASNPDPEVFAYAATQVFSALNATQQLGGANYVMWGGREGYDTLLNTDLPRERRQLGRFMQMVVNHKHKIGFKGQLLIEPKPLEPTKHQYDFDSATVYGFLKEFGLEKEIKLNIEANHATLAGHSFQHEIATAASLGIFGSIDANRGDPQNGWDTDQFPNSVEDLTLALYEILRAGGIGSGGFNFDAKVRRQSMDAVDILHGHVGAIDALALALKSAARLVESRELEQFRRQRYANWDGELGQRIIEGGMSLSELAEHAFVHDLQPKPVSGRQEWLENRVNAAIFAGVA</sequence>
<dbReference type="InterPro" id="IPR013452">
    <property type="entry name" value="Xylose_isom_bac"/>
</dbReference>
<feature type="active site" evidence="9">
    <location>
        <position position="103"/>
    </location>
</feature>
<evidence type="ECO:0000256" key="8">
    <source>
        <dbReference type="ARBA" id="ARBA00033659"/>
    </source>
</evidence>
<dbReference type="NCBIfam" id="TIGR02630">
    <property type="entry name" value="xylose_isom_A"/>
    <property type="match status" value="1"/>
</dbReference>
<accession>A0A562ZUM3</accession>
<comment type="subunit">
    <text evidence="2 9 11">Homotetramer.</text>
</comment>
<dbReference type="EMBL" id="VOBQ01000004">
    <property type="protein sequence ID" value="TWO72015.1"/>
    <property type="molecule type" value="Genomic_DNA"/>
</dbReference>
<dbReference type="HAMAP" id="MF_00455">
    <property type="entry name" value="Xylose_isom_A"/>
    <property type="match status" value="1"/>
</dbReference>
<dbReference type="SUPFAM" id="SSF51658">
    <property type="entry name" value="Xylose isomerase-like"/>
    <property type="match status" value="1"/>
</dbReference>
<evidence type="ECO:0000256" key="2">
    <source>
        <dbReference type="ARBA" id="ARBA00011881"/>
    </source>
</evidence>
<feature type="binding site" evidence="9">
    <location>
        <position position="267"/>
    </location>
    <ligand>
        <name>Mg(2+)</name>
        <dbReference type="ChEBI" id="CHEBI:18420"/>
        <label>2</label>
    </ligand>
</feature>
<feature type="binding site" evidence="9">
    <location>
        <position position="270"/>
    </location>
    <ligand>
        <name>Mg(2+)</name>
        <dbReference type="ChEBI" id="CHEBI:18420"/>
        <label>2</label>
    </ligand>
</feature>
<feature type="binding site" evidence="9">
    <location>
        <position position="295"/>
    </location>
    <ligand>
        <name>Mg(2+)</name>
        <dbReference type="ChEBI" id="CHEBI:18420"/>
        <label>1</label>
    </ligand>
</feature>
<dbReference type="PANTHER" id="PTHR48408">
    <property type="match status" value="1"/>
</dbReference>
<gene>
    <name evidence="9 12" type="primary">xylA</name>
    <name evidence="12" type="ORF">FN976_04655</name>
</gene>
<dbReference type="OrthoDB" id="9763981at2"/>
<feature type="binding site" evidence="9">
    <location>
        <position position="308"/>
    </location>
    <ligand>
        <name>Mg(2+)</name>
        <dbReference type="ChEBI" id="CHEBI:18420"/>
        <label>2</label>
    </ligand>
</feature>
<comment type="catalytic activity">
    <reaction evidence="8 9 10">
        <text>alpha-D-xylose = alpha-D-xylulofuranose</text>
        <dbReference type="Rhea" id="RHEA:22816"/>
        <dbReference type="ChEBI" id="CHEBI:28518"/>
        <dbReference type="ChEBI" id="CHEBI:188998"/>
        <dbReference type="EC" id="5.3.1.5"/>
    </reaction>
</comment>
<dbReference type="PRINTS" id="PR00688">
    <property type="entry name" value="XYLOSISMRASE"/>
</dbReference>
<dbReference type="GO" id="GO:0042732">
    <property type="term" value="P:D-xylose metabolic process"/>
    <property type="evidence" value="ECO:0007669"/>
    <property type="project" value="UniProtKB-UniRule"/>
</dbReference>
<feature type="binding site" evidence="9">
    <location>
        <position position="231"/>
    </location>
    <ligand>
        <name>Mg(2+)</name>
        <dbReference type="ChEBI" id="CHEBI:18420"/>
        <label>1</label>
    </ligand>
</feature>